<dbReference type="PANTHER" id="PTHR23502">
    <property type="entry name" value="MAJOR FACILITATOR SUPERFAMILY"/>
    <property type="match status" value="1"/>
</dbReference>
<evidence type="ECO:0000313" key="9">
    <source>
        <dbReference type="Proteomes" id="UP000256328"/>
    </source>
</evidence>
<feature type="transmembrane region" description="Helical" evidence="6">
    <location>
        <begin position="96"/>
        <end position="119"/>
    </location>
</feature>
<evidence type="ECO:0000259" key="7">
    <source>
        <dbReference type="PROSITE" id="PS50850"/>
    </source>
</evidence>
<feature type="transmembrane region" description="Helical" evidence="6">
    <location>
        <begin position="193"/>
        <end position="214"/>
    </location>
</feature>
<keyword evidence="9" id="KW-1185">Reference proteome</keyword>
<comment type="subcellular location">
    <subcellularLocation>
        <location evidence="1">Membrane</location>
        <topology evidence="1">Multi-pass membrane protein</topology>
    </subcellularLocation>
</comment>
<accession>A0A3D8QLB0</accession>
<feature type="domain" description="Major facilitator superfamily (MFS) profile" evidence="7">
    <location>
        <begin position="66"/>
        <end position="499"/>
    </location>
</feature>
<keyword evidence="2 6" id="KW-0812">Transmembrane</keyword>
<dbReference type="PANTHER" id="PTHR23502:SF182">
    <property type="entry name" value="POLYAMINE TRANSPORTER, PUTATIVE-RELATED"/>
    <property type="match status" value="1"/>
</dbReference>
<keyword evidence="3 6" id="KW-1133">Transmembrane helix</keyword>
<dbReference type="Gene3D" id="1.20.1250.20">
    <property type="entry name" value="MFS general substrate transporter like domains"/>
    <property type="match status" value="1"/>
</dbReference>
<dbReference type="AlphaFoldDB" id="A0A3D8QLB0"/>
<organism evidence="8 9">
    <name type="scientific">Coleophoma crateriformis</name>
    <dbReference type="NCBI Taxonomy" id="565419"/>
    <lineage>
        <taxon>Eukaryota</taxon>
        <taxon>Fungi</taxon>
        <taxon>Dikarya</taxon>
        <taxon>Ascomycota</taxon>
        <taxon>Pezizomycotina</taxon>
        <taxon>Leotiomycetes</taxon>
        <taxon>Helotiales</taxon>
        <taxon>Dermateaceae</taxon>
        <taxon>Coleophoma</taxon>
    </lineage>
</organism>
<comment type="caution">
    <text evidence="8">The sequence shown here is derived from an EMBL/GenBank/DDBJ whole genome shotgun (WGS) entry which is preliminary data.</text>
</comment>
<feature type="transmembrane region" description="Helical" evidence="6">
    <location>
        <begin position="441"/>
        <end position="464"/>
    </location>
</feature>
<evidence type="ECO:0000256" key="3">
    <source>
        <dbReference type="ARBA" id="ARBA00022989"/>
    </source>
</evidence>
<feature type="transmembrane region" description="Helical" evidence="6">
    <location>
        <begin position="291"/>
        <end position="317"/>
    </location>
</feature>
<dbReference type="OrthoDB" id="3936150at2759"/>
<dbReference type="GO" id="GO:0015606">
    <property type="term" value="F:spermidine transmembrane transporter activity"/>
    <property type="evidence" value="ECO:0007669"/>
    <property type="project" value="TreeGrafter"/>
</dbReference>
<evidence type="ECO:0000256" key="2">
    <source>
        <dbReference type="ARBA" id="ARBA00022692"/>
    </source>
</evidence>
<dbReference type="CDD" id="cd17323">
    <property type="entry name" value="MFS_Tpo1_MDR_like"/>
    <property type="match status" value="1"/>
</dbReference>
<name>A0A3D8QLB0_9HELO</name>
<dbReference type="Pfam" id="PF07690">
    <property type="entry name" value="MFS_1"/>
    <property type="match status" value="1"/>
</dbReference>
<dbReference type="InterPro" id="IPR020846">
    <property type="entry name" value="MFS_dom"/>
</dbReference>
<feature type="transmembrane region" description="Helical" evidence="6">
    <location>
        <begin position="161"/>
        <end position="181"/>
    </location>
</feature>
<protein>
    <recommendedName>
        <fullName evidence="7">Major facilitator superfamily (MFS) profile domain-containing protein</fullName>
    </recommendedName>
</protein>
<reference evidence="8 9" key="1">
    <citation type="journal article" date="2018" name="IMA Fungus">
        <title>IMA Genome-F 9: Draft genome sequence of Annulohypoxylon stygium, Aspergillus mulundensis, Berkeleyomyces basicola (syn. Thielaviopsis basicola), Ceratocystis smalleyi, two Cercospora beticola strains, Coleophoma cylindrospora, Fusarium fracticaudum, Phialophora cf. hyalina, and Morchella septimelata.</title>
        <authorList>
            <person name="Wingfield B.D."/>
            <person name="Bills G.F."/>
            <person name="Dong Y."/>
            <person name="Huang W."/>
            <person name="Nel W.J."/>
            <person name="Swalarsk-Parry B.S."/>
            <person name="Vaghefi N."/>
            <person name="Wilken P.M."/>
            <person name="An Z."/>
            <person name="de Beer Z.W."/>
            <person name="De Vos L."/>
            <person name="Chen L."/>
            <person name="Duong T.A."/>
            <person name="Gao Y."/>
            <person name="Hammerbacher A."/>
            <person name="Kikkert J.R."/>
            <person name="Li Y."/>
            <person name="Li H."/>
            <person name="Li K."/>
            <person name="Li Q."/>
            <person name="Liu X."/>
            <person name="Ma X."/>
            <person name="Naidoo K."/>
            <person name="Pethybridge S.J."/>
            <person name="Sun J."/>
            <person name="Steenkamp E.T."/>
            <person name="van der Nest M.A."/>
            <person name="van Wyk S."/>
            <person name="Wingfield M.J."/>
            <person name="Xiong C."/>
            <person name="Yue Q."/>
            <person name="Zhang X."/>
        </authorList>
    </citation>
    <scope>NUCLEOTIDE SEQUENCE [LARGE SCALE GENOMIC DNA]</scope>
    <source>
        <strain evidence="8 9">BP5796</strain>
    </source>
</reference>
<gene>
    <name evidence="8" type="ORF">BP5796_10887</name>
</gene>
<dbReference type="PROSITE" id="PS50850">
    <property type="entry name" value="MFS"/>
    <property type="match status" value="1"/>
</dbReference>
<dbReference type="EMBL" id="PDLN01000017">
    <property type="protein sequence ID" value="RDW62585.1"/>
    <property type="molecule type" value="Genomic_DNA"/>
</dbReference>
<evidence type="ECO:0000256" key="1">
    <source>
        <dbReference type="ARBA" id="ARBA00004141"/>
    </source>
</evidence>
<feature type="transmembrane region" description="Helical" evidence="6">
    <location>
        <begin position="220"/>
        <end position="239"/>
    </location>
</feature>
<feature type="transmembrane region" description="Helical" evidence="6">
    <location>
        <begin position="64"/>
        <end position="84"/>
    </location>
</feature>
<keyword evidence="4 6" id="KW-0472">Membrane</keyword>
<feature type="transmembrane region" description="Helical" evidence="6">
    <location>
        <begin position="131"/>
        <end position="149"/>
    </location>
</feature>
<dbReference type="GO" id="GO:0005886">
    <property type="term" value="C:plasma membrane"/>
    <property type="evidence" value="ECO:0007669"/>
    <property type="project" value="TreeGrafter"/>
</dbReference>
<evidence type="ECO:0000256" key="4">
    <source>
        <dbReference type="ARBA" id="ARBA00023136"/>
    </source>
</evidence>
<evidence type="ECO:0000256" key="6">
    <source>
        <dbReference type="SAM" id="Phobius"/>
    </source>
</evidence>
<dbReference type="InterPro" id="IPR011701">
    <property type="entry name" value="MFS"/>
</dbReference>
<sequence>MSESNRHPSHSTLTLQHTPRPSQEAPRTADPEKGGSVPKTPSANDWDGPDDPENPLNWSRWKRLWHVVPPALISFTATFASSIYTPAFSEIKSDFHVGSTVAILPLSLYVLALGAGPILAAPISETYGRHVVYLISAPLGALFTMGAGFSPSIASLCILRFFAGLTFSPALAIGAGTIADVNRPEHRATPTSIYILMPFLGPSLGPVIGSFVSVRKSWRWTQWTIIFFAILSMLSLLTAQETYKKTILLRRAKRLHIPPPPSPFPTSGARIKFLISVTLIRPLHMLLTEPIVGFLSLYTAFNFSVLFSFFAAFPYVFRSVYHFSTIESGLVFISIGIGCLLAATTAIVCDKVFYQPQVVLSHAAGNNGVVAPEYRLYPAMFGSIGLPLGLFWFAWTAKADIHWISPVLSAIPFAWGNLAIFIAAATYLVDTYQALTGASAMAANGLLRYTLGAVFPLFTLQMYAGMGIGWATSLLGFVTVALMPIPWVIFKWGRSIRARSAYDTLKA</sequence>
<feature type="transmembrane region" description="Helical" evidence="6">
    <location>
        <begin position="374"/>
        <end position="395"/>
    </location>
</feature>
<dbReference type="InterPro" id="IPR036259">
    <property type="entry name" value="MFS_trans_sf"/>
</dbReference>
<dbReference type="FunFam" id="1.20.1250.20:FF:000011">
    <property type="entry name" value="MFS multidrug transporter, putative"/>
    <property type="match status" value="1"/>
</dbReference>
<feature type="compositionally biased region" description="Polar residues" evidence="5">
    <location>
        <begin position="10"/>
        <end position="21"/>
    </location>
</feature>
<feature type="transmembrane region" description="Helical" evidence="6">
    <location>
        <begin position="470"/>
        <end position="490"/>
    </location>
</feature>
<feature type="transmembrane region" description="Helical" evidence="6">
    <location>
        <begin position="329"/>
        <end position="353"/>
    </location>
</feature>
<dbReference type="Proteomes" id="UP000256328">
    <property type="component" value="Unassembled WGS sequence"/>
</dbReference>
<feature type="transmembrane region" description="Helical" evidence="6">
    <location>
        <begin position="407"/>
        <end position="429"/>
    </location>
</feature>
<evidence type="ECO:0000313" key="8">
    <source>
        <dbReference type="EMBL" id="RDW62585.1"/>
    </source>
</evidence>
<proteinExistence type="predicted"/>
<dbReference type="SUPFAM" id="SSF103473">
    <property type="entry name" value="MFS general substrate transporter"/>
    <property type="match status" value="1"/>
</dbReference>
<feature type="region of interest" description="Disordered" evidence="5">
    <location>
        <begin position="1"/>
        <end position="52"/>
    </location>
</feature>
<evidence type="ECO:0000256" key="5">
    <source>
        <dbReference type="SAM" id="MobiDB-lite"/>
    </source>
</evidence>
<dbReference type="GO" id="GO:0000297">
    <property type="term" value="F:spermine transmembrane transporter activity"/>
    <property type="evidence" value="ECO:0007669"/>
    <property type="project" value="TreeGrafter"/>
</dbReference>